<feature type="chain" id="PRO_5042857953" evidence="1">
    <location>
        <begin position="27"/>
        <end position="551"/>
    </location>
</feature>
<sequence length="551" mass="58141">MVRPGNSWDSVAVLTLLLLCRSMAWAFGDVFDVREATIDTVHDALFSRSTTCREIVSSFIARIEEFNPSINAIISLNPQVLLAADHLDERIAAGNVTGALFCVPVLLKDNYDAVGMSTTGGCQGLANNKPSADAPTVSALMDAGAVILGKTNLHEMAFEGLSVSSLGGQTINPYDLSRTPGGSSGGSGAAVAANFALFATGTDTVNSLRSPASANSLFSFRPTRGLISRAGVIPVSSTQDTVGAMARNPRDLAVALTVMASVGFDPRDNVTALAPPEARHKDYAASLNGGSLKGLRFGLLNGFLNHTASAETTSVNDIMASMMSKLTAAGAEVVNITDPLYDTLAIAKLDVQAFEFRELLDAYLATAPEHPRPTSFSDLYSNDKFLVIPAQHQFLRRASTSSTSDTAYLETLNRIQDLRHALEATFTTNNLDALIYPEQKSLVVKIGALSQTGRNGILAALTGHPVVCVPAGYSPPSTDAPVGVPVGLEILGRPWSEDLLLNIAGHVSELVPVRRMPPFANGTVEGRVYESVPSVTPDVDGIHAAYPLGVF</sequence>
<proteinExistence type="predicted"/>
<keyword evidence="4" id="KW-1185">Reference proteome</keyword>
<dbReference type="Gene3D" id="3.90.1300.10">
    <property type="entry name" value="Amidase signature (AS) domain"/>
    <property type="match status" value="1"/>
</dbReference>
<protein>
    <submittedName>
        <fullName evidence="3">Amidase signature domain-containing protein</fullName>
    </submittedName>
</protein>
<evidence type="ECO:0000256" key="1">
    <source>
        <dbReference type="SAM" id="SignalP"/>
    </source>
</evidence>
<comment type="caution">
    <text evidence="3">The sequence shown here is derived from an EMBL/GenBank/DDBJ whole genome shotgun (WGS) entry which is preliminary data.</text>
</comment>
<gene>
    <name evidence="3" type="ORF">C8A01DRAFT_43344</name>
</gene>
<dbReference type="SUPFAM" id="SSF75304">
    <property type="entry name" value="Amidase signature (AS) enzymes"/>
    <property type="match status" value="1"/>
</dbReference>
<dbReference type="InterPro" id="IPR023631">
    <property type="entry name" value="Amidase_dom"/>
</dbReference>
<reference evidence="4" key="1">
    <citation type="journal article" date="2023" name="Mol. Phylogenet. Evol.">
        <title>Genome-scale phylogeny and comparative genomics of the fungal order Sordariales.</title>
        <authorList>
            <person name="Hensen N."/>
            <person name="Bonometti L."/>
            <person name="Westerberg I."/>
            <person name="Brannstrom I.O."/>
            <person name="Guillou S."/>
            <person name="Cros-Aarteil S."/>
            <person name="Calhoun S."/>
            <person name="Haridas S."/>
            <person name="Kuo A."/>
            <person name="Mondo S."/>
            <person name="Pangilinan J."/>
            <person name="Riley R."/>
            <person name="LaButti K."/>
            <person name="Andreopoulos B."/>
            <person name="Lipzen A."/>
            <person name="Chen C."/>
            <person name="Yan M."/>
            <person name="Daum C."/>
            <person name="Ng V."/>
            <person name="Clum A."/>
            <person name="Steindorff A."/>
            <person name="Ohm R.A."/>
            <person name="Martin F."/>
            <person name="Silar P."/>
            <person name="Natvig D.O."/>
            <person name="Lalanne C."/>
            <person name="Gautier V."/>
            <person name="Ament-Velasquez S.L."/>
            <person name="Kruys A."/>
            <person name="Hutchinson M.I."/>
            <person name="Powell A.J."/>
            <person name="Barry K."/>
            <person name="Miller A.N."/>
            <person name="Grigoriev I.V."/>
            <person name="Debuchy R."/>
            <person name="Gladieux P."/>
            <person name="Hiltunen Thoren M."/>
            <person name="Johannesson H."/>
        </authorList>
    </citation>
    <scope>NUCLEOTIDE SEQUENCE [LARGE SCALE GENOMIC DNA]</scope>
    <source>
        <strain evidence="4">CBS 284.82</strain>
    </source>
</reference>
<evidence type="ECO:0000313" key="4">
    <source>
        <dbReference type="Proteomes" id="UP001303115"/>
    </source>
</evidence>
<accession>A0AAN6PSI3</accession>
<keyword evidence="1" id="KW-0732">Signal</keyword>
<dbReference type="Pfam" id="PF01425">
    <property type="entry name" value="Amidase"/>
    <property type="match status" value="1"/>
</dbReference>
<feature type="domain" description="Amidase" evidence="2">
    <location>
        <begin position="54"/>
        <end position="501"/>
    </location>
</feature>
<evidence type="ECO:0000313" key="3">
    <source>
        <dbReference type="EMBL" id="KAK4043780.1"/>
    </source>
</evidence>
<organism evidence="3 4">
    <name type="scientific">Parachaetomium inaequale</name>
    <dbReference type="NCBI Taxonomy" id="2588326"/>
    <lineage>
        <taxon>Eukaryota</taxon>
        <taxon>Fungi</taxon>
        <taxon>Dikarya</taxon>
        <taxon>Ascomycota</taxon>
        <taxon>Pezizomycotina</taxon>
        <taxon>Sordariomycetes</taxon>
        <taxon>Sordariomycetidae</taxon>
        <taxon>Sordariales</taxon>
        <taxon>Chaetomiaceae</taxon>
        <taxon>Parachaetomium</taxon>
    </lineage>
</organism>
<name>A0AAN6PSI3_9PEZI</name>
<feature type="signal peptide" evidence="1">
    <location>
        <begin position="1"/>
        <end position="26"/>
    </location>
</feature>
<dbReference type="Proteomes" id="UP001303115">
    <property type="component" value="Unassembled WGS sequence"/>
</dbReference>
<dbReference type="PANTHER" id="PTHR42678">
    <property type="entry name" value="AMIDASE"/>
    <property type="match status" value="1"/>
</dbReference>
<evidence type="ECO:0000259" key="2">
    <source>
        <dbReference type="Pfam" id="PF01425"/>
    </source>
</evidence>
<dbReference type="EMBL" id="MU854324">
    <property type="protein sequence ID" value="KAK4043780.1"/>
    <property type="molecule type" value="Genomic_DNA"/>
</dbReference>
<dbReference type="InterPro" id="IPR036928">
    <property type="entry name" value="AS_sf"/>
</dbReference>
<dbReference type="AlphaFoldDB" id="A0AAN6PSI3"/>
<dbReference type="PANTHER" id="PTHR42678:SF5">
    <property type="entry name" value="GLUTAMYL-TRNA(GLN) AMIDOTRANSFERASE SUBUNIT A"/>
    <property type="match status" value="1"/>
</dbReference>